<protein>
    <submittedName>
        <fullName evidence="3">Cupin domain-containing protein</fullName>
    </submittedName>
</protein>
<dbReference type="STRING" id="260086.SAMN05216207_1021118"/>
<dbReference type="OrthoDB" id="9791637at2"/>
<dbReference type="SUPFAM" id="SSF51182">
    <property type="entry name" value="RmlC-like cupins"/>
    <property type="match status" value="1"/>
</dbReference>
<dbReference type="PANTHER" id="PTHR35848:SF6">
    <property type="entry name" value="CUPIN TYPE-2 DOMAIN-CONTAINING PROTEIN"/>
    <property type="match status" value="1"/>
</dbReference>
<accession>A0A1I5BYT2</accession>
<organism evidence="3 4">
    <name type="scientific">Pseudonocardia ammonioxydans</name>
    <dbReference type="NCBI Taxonomy" id="260086"/>
    <lineage>
        <taxon>Bacteria</taxon>
        <taxon>Bacillati</taxon>
        <taxon>Actinomycetota</taxon>
        <taxon>Actinomycetes</taxon>
        <taxon>Pseudonocardiales</taxon>
        <taxon>Pseudonocardiaceae</taxon>
        <taxon>Pseudonocardia</taxon>
    </lineage>
</organism>
<evidence type="ECO:0000313" key="3">
    <source>
        <dbReference type="EMBL" id="SFN79854.1"/>
    </source>
</evidence>
<evidence type="ECO:0000256" key="1">
    <source>
        <dbReference type="ARBA" id="ARBA00022723"/>
    </source>
</evidence>
<keyword evidence="4" id="KW-1185">Reference proteome</keyword>
<dbReference type="InterPro" id="IPR011051">
    <property type="entry name" value="RmlC_Cupin_sf"/>
</dbReference>
<reference evidence="3 4" key="1">
    <citation type="submission" date="2016-10" db="EMBL/GenBank/DDBJ databases">
        <authorList>
            <person name="de Groot N.N."/>
        </authorList>
    </citation>
    <scope>NUCLEOTIDE SEQUENCE [LARGE SCALE GENOMIC DNA]</scope>
    <source>
        <strain evidence="3 4">CGMCC 4.1877</strain>
    </source>
</reference>
<keyword evidence="1" id="KW-0479">Metal-binding</keyword>
<dbReference type="EMBL" id="FOUY01000021">
    <property type="protein sequence ID" value="SFN79854.1"/>
    <property type="molecule type" value="Genomic_DNA"/>
</dbReference>
<dbReference type="PANTHER" id="PTHR35848">
    <property type="entry name" value="OXALATE-BINDING PROTEIN"/>
    <property type="match status" value="1"/>
</dbReference>
<feature type="domain" description="Cupin type-2" evidence="2">
    <location>
        <begin position="39"/>
        <end position="112"/>
    </location>
</feature>
<dbReference type="GO" id="GO:0046872">
    <property type="term" value="F:metal ion binding"/>
    <property type="evidence" value="ECO:0007669"/>
    <property type="project" value="UniProtKB-KW"/>
</dbReference>
<dbReference type="InterPro" id="IPR051610">
    <property type="entry name" value="GPI/OXD"/>
</dbReference>
<gene>
    <name evidence="3" type="ORF">SAMN05216207_1021118</name>
</gene>
<dbReference type="Pfam" id="PF07883">
    <property type="entry name" value="Cupin_2"/>
    <property type="match status" value="1"/>
</dbReference>
<name>A0A1I5BYT2_PSUAM</name>
<proteinExistence type="predicted"/>
<sequence>MRERAGRARFAITLHGGERPSEVQWYFREQSTLPVAIQRWELPPGGSEGMHAHPPGAEALEEVYVLLEGAAVMTVDGERFDLGPGDAVLAPPGTQHDLVNPGPAPASVLVVWGPPGTAMDWASFRTGRASRDAAERDAAAQGTGE</sequence>
<evidence type="ECO:0000313" key="4">
    <source>
        <dbReference type="Proteomes" id="UP000199614"/>
    </source>
</evidence>
<dbReference type="Proteomes" id="UP000199614">
    <property type="component" value="Unassembled WGS sequence"/>
</dbReference>
<evidence type="ECO:0000259" key="2">
    <source>
        <dbReference type="Pfam" id="PF07883"/>
    </source>
</evidence>
<dbReference type="AlphaFoldDB" id="A0A1I5BYT2"/>
<dbReference type="RefSeq" id="WP_093346934.1">
    <property type="nucleotide sequence ID" value="NZ_FOUY01000021.1"/>
</dbReference>
<dbReference type="InterPro" id="IPR014710">
    <property type="entry name" value="RmlC-like_jellyroll"/>
</dbReference>
<dbReference type="InterPro" id="IPR013096">
    <property type="entry name" value="Cupin_2"/>
</dbReference>
<dbReference type="Gene3D" id="2.60.120.10">
    <property type="entry name" value="Jelly Rolls"/>
    <property type="match status" value="1"/>
</dbReference>